<feature type="domain" description="Mos1 transposase HTH" evidence="1">
    <location>
        <begin position="47"/>
        <end position="91"/>
    </location>
</feature>
<gene>
    <name evidence="2" type="ORF">V1478_004463</name>
</gene>
<evidence type="ECO:0000313" key="2">
    <source>
        <dbReference type="EMBL" id="KAL2731775.1"/>
    </source>
</evidence>
<evidence type="ECO:0000259" key="1">
    <source>
        <dbReference type="Pfam" id="PF17906"/>
    </source>
</evidence>
<organism evidence="2 3">
    <name type="scientific">Vespula squamosa</name>
    <name type="common">Southern yellow jacket</name>
    <name type="synonym">Wasp</name>
    <dbReference type="NCBI Taxonomy" id="30214"/>
    <lineage>
        <taxon>Eukaryota</taxon>
        <taxon>Metazoa</taxon>
        <taxon>Ecdysozoa</taxon>
        <taxon>Arthropoda</taxon>
        <taxon>Hexapoda</taxon>
        <taxon>Insecta</taxon>
        <taxon>Pterygota</taxon>
        <taxon>Neoptera</taxon>
        <taxon>Endopterygota</taxon>
        <taxon>Hymenoptera</taxon>
        <taxon>Apocrita</taxon>
        <taxon>Aculeata</taxon>
        <taxon>Vespoidea</taxon>
        <taxon>Vespidae</taxon>
        <taxon>Vespinae</taxon>
        <taxon>Vespula</taxon>
    </lineage>
</organism>
<sequence>MLDSDSSDDEYYRITENMQDNNSSIKDLKPARTINEHLTNIIDAKSHILLHYFGKGKKALQAHKKLCAVYANEALKERQCQNWFAKFRSDDVSLKNAQRSGRPVEVDEIHIKAIINSIRYGATRKITEKLNRIHTVSKYLKLMISDDRTLRKRGLIHLLFVEKPEAPKTERHFGMWLLQYSYCKSVGVQMQQPTRGWT</sequence>
<dbReference type="PANTHER" id="PTHR46060:SF2">
    <property type="entry name" value="HISTONE-LYSINE N-METHYLTRANSFERASE SETMAR"/>
    <property type="match status" value="1"/>
</dbReference>
<dbReference type="InterPro" id="IPR052709">
    <property type="entry name" value="Transposase-MT_Hybrid"/>
</dbReference>
<dbReference type="AlphaFoldDB" id="A0ABD2BGK0"/>
<dbReference type="Proteomes" id="UP001607302">
    <property type="component" value="Unassembled WGS sequence"/>
</dbReference>
<accession>A0ABD2BGK0</accession>
<proteinExistence type="predicted"/>
<protein>
    <submittedName>
        <fullName evidence="2">Histone-lysine N-methyltransferase SETMAR</fullName>
    </submittedName>
</protein>
<reference evidence="2 3" key="1">
    <citation type="journal article" date="2024" name="Ann. Entomol. Soc. Am.">
        <title>Genomic analyses of the southern and eastern yellowjacket wasps (Hymenoptera: Vespidae) reveal evolutionary signatures of social life.</title>
        <authorList>
            <person name="Catto M.A."/>
            <person name="Caine P.B."/>
            <person name="Orr S.E."/>
            <person name="Hunt B.G."/>
            <person name="Goodisman M.A.D."/>
        </authorList>
    </citation>
    <scope>NUCLEOTIDE SEQUENCE [LARGE SCALE GENOMIC DNA]</scope>
    <source>
        <strain evidence="2">233</strain>
        <tissue evidence="2">Head and thorax</tissue>
    </source>
</reference>
<comment type="caution">
    <text evidence="2">The sequence shown here is derived from an EMBL/GenBank/DDBJ whole genome shotgun (WGS) entry which is preliminary data.</text>
</comment>
<keyword evidence="3" id="KW-1185">Reference proteome</keyword>
<name>A0ABD2BGK0_VESSQ</name>
<dbReference type="InterPro" id="IPR041426">
    <property type="entry name" value="Mos1_HTH"/>
</dbReference>
<dbReference type="PANTHER" id="PTHR46060">
    <property type="entry name" value="MARINER MOS1 TRANSPOSASE-LIKE PROTEIN"/>
    <property type="match status" value="1"/>
</dbReference>
<dbReference type="Pfam" id="PF17906">
    <property type="entry name" value="HTH_48"/>
    <property type="match status" value="1"/>
</dbReference>
<dbReference type="EMBL" id="JAUDFV010000102">
    <property type="protein sequence ID" value="KAL2731775.1"/>
    <property type="molecule type" value="Genomic_DNA"/>
</dbReference>
<dbReference type="Gene3D" id="1.10.10.1450">
    <property type="match status" value="1"/>
</dbReference>
<evidence type="ECO:0000313" key="3">
    <source>
        <dbReference type="Proteomes" id="UP001607302"/>
    </source>
</evidence>